<dbReference type="RefSeq" id="WP_089332667.1">
    <property type="nucleotide sequence ID" value="NZ_FZNS01000004.1"/>
</dbReference>
<keyword evidence="2" id="KW-1185">Reference proteome</keyword>
<dbReference type="AlphaFoldDB" id="A0A238XNI3"/>
<evidence type="ECO:0000313" key="1">
    <source>
        <dbReference type="EMBL" id="SNR59559.1"/>
    </source>
</evidence>
<accession>A0A238XNI3</accession>
<protein>
    <recommendedName>
        <fullName evidence="3">DUF3861 domain-containing protein</fullName>
    </recommendedName>
</protein>
<reference evidence="2" key="1">
    <citation type="submission" date="2017-06" db="EMBL/GenBank/DDBJ databases">
        <authorList>
            <person name="Varghese N."/>
            <person name="Submissions S."/>
        </authorList>
    </citation>
    <scope>NUCLEOTIDE SEQUENCE [LARGE SCALE GENOMIC DNA]</scope>
    <source>
        <strain evidence="2">DSM 28041</strain>
    </source>
</reference>
<dbReference type="Proteomes" id="UP000198310">
    <property type="component" value="Unassembled WGS sequence"/>
</dbReference>
<dbReference type="Gene3D" id="3.10.20.850">
    <property type="entry name" value="Protein of unknown function DUF3861"/>
    <property type="match status" value="1"/>
</dbReference>
<dbReference type="InterPro" id="IPR024476">
    <property type="entry name" value="DUF3861"/>
</dbReference>
<dbReference type="InterPro" id="IPR038194">
    <property type="entry name" value="DUF3861_sf"/>
</dbReference>
<dbReference type="EMBL" id="FZNS01000004">
    <property type="protein sequence ID" value="SNR59559.1"/>
    <property type="molecule type" value="Genomic_DNA"/>
</dbReference>
<proteinExistence type="predicted"/>
<organism evidence="1 2">
    <name type="scientific">Hymenobacter mucosus</name>
    <dbReference type="NCBI Taxonomy" id="1411120"/>
    <lineage>
        <taxon>Bacteria</taxon>
        <taxon>Pseudomonadati</taxon>
        <taxon>Bacteroidota</taxon>
        <taxon>Cytophagia</taxon>
        <taxon>Cytophagales</taxon>
        <taxon>Hymenobacteraceae</taxon>
        <taxon>Hymenobacter</taxon>
    </lineage>
</organism>
<dbReference type="Pfam" id="PF12977">
    <property type="entry name" value="DUF3861"/>
    <property type="match status" value="1"/>
</dbReference>
<evidence type="ECO:0008006" key="3">
    <source>
        <dbReference type="Google" id="ProtNLM"/>
    </source>
</evidence>
<gene>
    <name evidence="1" type="ORF">SAMN06269173_104200</name>
</gene>
<sequence>MSTKHHQYRLTLEHEATTQPEQALHAPVTFSFANHDDLFAILDRVRSAQVLPAEEAASLALGVKLLGNVLLAHRHEPLFTELWQAHSEFVQKLKSHSKASAA</sequence>
<name>A0A238XNI3_9BACT</name>
<evidence type="ECO:0000313" key="2">
    <source>
        <dbReference type="Proteomes" id="UP000198310"/>
    </source>
</evidence>